<evidence type="ECO:0008006" key="3">
    <source>
        <dbReference type="Google" id="ProtNLM"/>
    </source>
</evidence>
<dbReference type="InterPro" id="IPR055301">
    <property type="entry name" value="Lea14-like_2"/>
</dbReference>
<keyword evidence="2" id="KW-1185">Reference proteome</keyword>
<sequence length="148" mass="16119">MVQAGSDSTGVSTDMISMNSTVKLTYRNTATFFGVHVTSTPVALTYSQLTIGSGTVKKFYQSRTSQRNMAVTVIGDKIPLYGSGASLSTPTGITTLPVPLKLEFTVRSRAYVLGKLVKPKFYKKIECSIVYDTNKLNVPISLKNCTYN</sequence>
<reference evidence="1" key="1">
    <citation type="submission" date="2018-01" db="EMBL/GenBank/DDBJ databases">
        <authorList>
            <person name="Mao J.F."/>
        </authorList>
    </citation>
    <scope>NUCLEOTIDE SEQUENCE</scope>
    <source>
        <strain evidence="1">Huo1</strain>
        <tissue evidence="1">Leaf</tissue>
    </source>
</reference>
<accession>A0A8X8X5V2</accession>
<dbReference type="PANTHER" id="PTHR31852">
    <property type="entry name" value="LATE EMBRYOGENESIS ABUNDANT (LEA) HYDROXYPROLINE-RICH GLYCOPROTEIN FAMILY"/>
    <property type="match status" value="1"/>
</dbReference>
<evidence type="ECO:0000313" key="2">
    <source>
        <dbReference type="Proteomes" id="UP000298416"/>
    </source>
</evidence>
<proteinExistence type="predicted"/>
<gene>
    <name evidence="1" type="ORF">SASPL_134544</name>
</gene>
<dbReference type="EMBL" id="PNBA02000012">
    <property type="protein sequence ID" value="KAG6406927.1"/>
    <property type="molecule type" value="Genomic_DNA"/>
</dbReference>
<dbReference type="Proteomes" id="UP000298416">
    <property type="component" value="Unassembled WGS sequence"/>
</dbReference>
<protein>
    <recommendedName>
        <fullName evidence="3">Late embryogenesis abundant protein LEA-2 subgroup domain-containing protein</fullName>
    </recommendedName>
</protein>
<organism evidence="1">
    <name type="scientific">Salvia splendens</name>
    <name type="common">Scarlet sage</name>
    <dbReference type="NCBI Taxonomy" id="180675"/>
    <lineage>
        <taxon>Eukaryota</taxon>
        <taxon>Viridiplantae</taxon>
        <taxon>Streptophyta</taxon>
        <taxon>Embryophyta</taxon>
        <taxon>Tracheophyta</taxon>
        <taxon>Spermatophyta</taxon>
        <taxon>Magnoliopsida</taxon>
        <taxon>eudicotyledons</taxon>
        <taxon>Gunneridae</taxon>
        <taxon>Pentapetalae</taxon>
        <taxon>asterids</taxon>
        <taxon>lamiids</taxon>
        <taxon>Lamiales</taxon>
        <taxon>Lamiaceae</taxon>
        <taxon>Nepetoideae</taxon>
        <taxon>Mentheae</taxon>
        <taxon>Salviinae</taxon>
        <taxon>Salvia</taxon>
        <taxon>Salvia subgen. Calosphace</taxon>
        <taxon>core Calosphace</taxon>
    </lineage>
</organism>
<evidence type="ECO:0000313" key="1">
    <source>
        <dbReference type="EMBL" id="KAG6406927.1"/>
    </source>
</evidence>
<name>A0A8X8X5V2_SALSN</name>
<reference evidence="1" key="2">
    <citation type="submission" date="2020-08" db="EMBL/GenBank/DDBJ databases">
        <title>Plant Genome Project.</title>
        <authorList>
            <person name="Zhang R.-G."/>
        </authorList>
    </citation>
    <scope>NUCLEOTIDE SEQUENCE</scope>
    <source>
        <strain evidence="1">Huo1</strain>
        <tissue evidence="1">Leaf</tissue>
    </source>
</reference>
<comment type="caution">
    <text evidence="1">The sequence shown here is derived from an EMBL/GenBank/DDBJ whole genome shotgun (WGS) entry which is preliminary data.</text>
</comment>
<dbReference type="AlphaFoldDB" id="A0A8X8X5V2"/>